<gene>
    <name evidence="2" type="ORF">PFDG_02983</name>
</gene>
<dbReference type="Proteomes" id="UP000054282">
    <property type="component" value="Unassembled WGS sequence"/>
</dbReference>
<reference evidence="3" key="1">
    <citation type="submission" date="2006-09" db="EMBL/GenBank/DDBJ databases">
        <title>Annotation of Plasmodium falciparum Dd2.</title>
        <authorList>
            <consortium name="The Broad Institute Genome Sequencing Platform"/>
            <person name="Volkman S.K."/>
            <person name="Neafsey D.E."/>
            <person name="Dash A.P."/>
            <person name="Chitnis C.E."/>
            <person name="Hartl D.L."/>
            <person name="Young S.K."/>
            <person name="Zeng Q."/>
            <person name="Koehrsen M."/>
            <person name="Alvarado L."/>
            <person name="Berlin A."/>
            <person name="Borenstein D."/>
            <person name="Chapman S.B."/>
            <person name="Chen Z."/>
            <person name="Engels R."/>
            <person name="Freedman E."/>
            <person name="Gellesch M."/>
            <person name="Goldberg J."/>
            <person name="Griggs A."/>
            <person name="Gujja S."/>
            <person name="Heilman E.R."/>
            <person name="Heiman D.I."/>
            <person name="Howarth C."/>
            <person name="Jen D."/>
            <person name="Larson L."/>
            <person name="Mehta T."/>
            <person name="Neiman D."/>
            <person name="Park D."/>
            <person name="Pearson M."/>
            <person name="Roberts A."/>
            <person name="Saif S."/>
            <person name="Shea T."/>
            <person name="Shenoy N."/>
            <person name="Sisk P."/>
            <person name="Stolte C."/>
            <person name="Sykes S."/>
            <person name="Walk T."/>
            <person name="White J."/>
            <person name="Yandava C."/>
            <person name="Haas B."/>
            <person name="Henn M.R."/>
            <person name="Nusbaum C."/>
            <person name="Birren B."/>
        </authorList>
    </citation>
    <scope>NUCLEOTIDE SEQUENCE [LARGE SCALE GENOMIC DNA]</scope>
</reference>
<feature type="transmembrane region" description="Helical" evidence="1">
    <location>
        <begin position="100"/>
        <end position="121"/>
    </location>
</feature>
<keyword evidence="1" id="KW-0472">Membrane</keyword>
<evidence type="ECO:0000256" key="1">
    <source>
        <dbReference type="SAM" id="Phobius"/>
    </source>
</evidence>
<accession>A0A0L7M365</accession>
<keyword evidence="1" id="KW-1133">Transmembrane helix</keyword>
<keyword evidence="1" id="KW-0812">Transmembrane</keyword>
<dbReference type="AlphaFoldDB" id="A0A0L7M365"/>
<reference evidence="3" key="2">
    <citation type="submission" date="2006-09" db="EMBL/GenBank/DDBJ databases">
        <title>The genome sequence of Plasmodium falciparum Dd2.</title>
        <authorList>
            <consortium name="The Broad Institute Genome Sequencing Platform"/>
            <person name="Birren B."/>
            <person name="Lander E."/>
            <person name="Galagan J."/>
            <person name="Nusbaum C."/>
            <person name="Devon K."/>
            <person name="Henn M."/>
            <person name="Jaffe D."/>
            <person name="Butler J."/>
            <person name="Alvarez P."/>
            <person name="Gnerre S."/>
            <person name="Grabherr M."/>
            <person name="Kleber M."/>
            <person name="Mauceli E."/>
            <person name="Brockman W."/>
            <person name="MacCallum I.A."/>
            <person name="Rounsley S."/>
            <person name="Young S."/>
            <person name="LaButti K."/>
            <person name="Pushparaj V."/>
            <person name="DeCaprio D."/>
            <person name="Crawford M."/>
            <person name="Koehrsen M."/>
            <person name="Engels R."/>
            <person name="Montgomery P."/>
            <person name="Pearson M."/>
            <person name="Howarth C."/>
            <person name="Larson L."/>
            <person name="Luoma S."/>
            <person name="White J."/>
            <person name="Kodira C."/>
            <person name="Zeng Q."/>
            <person name="O'Leary S."/>
            <person name="Yandava C."/>
            <person name="Alvarado L."/>
            <person name="Wirth D."/>
            <person name="Volkman S."/>
            <person name="Hartl D."/>
        </authorList>
    </citation>
    <scope>NUCLEOTIDE SEQUENCE [LARGE SCALE GENOMIC DNA]</scope>
</reference>
<sequence>MYRIKLWNILNSYFYVHIIDTLNIYNHALNIDNKIYNKKSMGRKKVTSEYDHIYDKNYISCKNNDINSVSHVKESKYKIEYTQMMNYFYNNLTYNKGMNIFKLICILCYPFFNIILELLYFTFHNNSITYKKILIFIHFFFNCFGLKPWFLLCSDKNGEAKNNRRKLQGVVRKSKYIKCLSTYFKKRKEFVVMIIKNVYYIEVVLNGSV</sequence>
<evidence type="ECO:0000313" key="2">
    <source>
        <dbReference type="EMBL" id="KOB87010.1"/>
    </source>
</evidence>
<proteinExistence type="predicted"/>
<dbReference type="EMBL" id="DS016427">
    <property type="protein sequence ID" value="KOB87010.1"/>
    <property type="molecule type" value="Genomic_DNA"/>
</dbReference>
<organism evidence="2 3">
    <name type="scientific">Plasmodium falciparum (isolate Dd2)</name>
    <dbReference type="NCBI Taxonomy" id="57267"/>
    <lineage>
        <taxon>Eukaryota</taxon>
        <taxon>Sar</taxon>
        <taxon>Alveolata</taxon>
        <taxon>Apicomplexa</taxon>
        <taxon>Aconoidasida</taxon>
        <taxon>Haemosporida</taxon>
        <taxon>Plasmodiidae</taxon>
        <taxon>Plasmodium</taxon>
        <taxon>Plasmodium (Laverania)</taxon>
    </lineage>
</organism>
<feature type="transmembrane region" description="Helical" evidence="1">
    <location>
        <begin position="133"/>
        <end position="152"/>
    </location>
</feature>
<protein>
    <submittedName>
        <fullName evidence="2">Uncharacterized protein</fullName>
    </submittedName>
</protein>
<name>A0A0L7M365_PLAF4</name>
<dbReference type="KEGG" id="pfd:PFDG_02983"/>
<evidence type="ECO:0000313" key="3">
    <source>
        <dbReference type="Proteomes" id="UP000054282"/>
    </source>
</evidence>